<evidence type="ECO:0000313" key="9">
    <source>
        <dbReference type="RefSeq" id="XP_042566378.1"/>
    </source>
</evidence>
<feature type="compositionally biased region" description="Polar residues" evidence="4">
    <location>
        <begin position="725"/>
        <end position="742"/>
    </location>
</feature>
<keyword evidence="6" id="KW-1185">Reference proteome</keyword>
<feature type="region of interest" description="Disordered" evidence="4">
    <location>
        <begin position="410"/>
        <end position="511"/>
    </location>
</feature>
<feature type="region of interest" description="Disordered" evidence="4">
    <location>
        <begin position="1000"/>
        <end position="1065"/>
    </location>
</feature>
<evidence type="ECO:0000313" key="7">
    <source>
        <dbReference type="RefSeq" id="XP_031440687.1"/>
    </source>
</evidence>
<organism evidence="6 7">
    <name type="scientific">Clupea harengus</name>
    <name type="common">Atlantic herring</name>
    <dbReference type="NCBI Taxonomy" id="7950"/>
    <lineage>
        <taxon>Eukaryota</taxon>
        <taxon>Metazoa</taxon>
        <taxon>Chordata</taxon>
        <taxon>Craniata</taxon>
        <taxon>Vertebrata</taxon>
        <taxon>Euteleostomi</taxon>
        <taxon>Actinopterygii</taxon>
        <taxon>Neopterygii</taxon>
        <taxon>Teleostei</taxon>
        <taxon>Clupei</taxon>
        <taxon>Clupeiformes</taxon>
        <taxon>Clupeoidei</taxon>
        <taxon>Clupeidae</taxon>
        <taxon>Clupea</taxon>
    </lineage>
</organism>
<feature type="compositionally biased region" description="Basic and acidic residues" evidence="4">
    <location>
        <begin position="762"/>
        <end position="778"/>
    </location>
</feature>
<dbReference type="GeneTree" id="ENSGT00940000156337"/>
<feature type="domain" description="USP" evidence="5">
    <location>
        <begin position="31"/>
        <end position="351"/>
    </location>
</feature>
<feature type="compositionally biased region" description="Polar residues" evidence="4">
    <location>
        <begin position="364"/>
        <end position="380"/>
    </location>
</feature>
<feature type="compositionally biased region" description="Basic and acidic residues" evidence="4">
    <location>
        <begin position="682"/>
        <end position="708"/>
    </location>
</feature>
<dbReference type="GO" id="GO:0016579">
    <property type="term" value="P:protein deubiquitination"/>
    <property type="evidence" value="ECO:0007669"/>
    <property type="project" value="InterPro"/>
</dbReference>
<feature type="compositionally biased region" description="Polar residues" evidence="4">
    <location>
        <begin position="837"/>
        <end position="853"/>
    </location>
</feature>
<dbReference type="InterPro" id="IPR038765">
    <property type="entry name" value="Papain-like_cys_pep_sf"/>
</dbReference>
<dbReference type="InterPro" id="IPR052398">
    <property type="entry name" value="Ubiquitin_hydrolase_53/54"/>
</dbReference>
<reference evidence="7 8" key="1">
    <citation type="submission" date="2025-04" db="UniProtKB">
        <authorList>
            <consortium name="RefSeq"/>
        </authorList>
    </citation>
    <scope>IDENTIFICATION</scope>
</reference>
<evidence type="ECO:0000256" key="1">
    <source>
        <dbReference type="ARBA" id="ARBA00009085"/>
    </source>
</evidence>
<keyword evidence="3 7" id="KW-0378">Hydrolase</keyword>
<sequence length="1065" mass="119208">MAFVKFFRRPRGGNLAKSYQPGSMLSLAPTKGLLNEPGQNSCFLNSAVQVLWHLDIFRRSLRQLPNHYCLGDSCIFCALKGIFSQFQHSRERALPSDNLRHALAETFKDEQRFQLGFMDDAAECFENLLERIHLNIVPDAETDSCTSRSCITHQKFAMTLYEQSVCRSCGASSDPLPFTELVHYVSTTALCQQAYERREERLRSDDMFGELLQAASTIGDLRNCPSNCGQRIKIRRVLMNSPEIVTIGFVWDSEQSDLTEDVIRALGPHLSLSGLFYQVTDDQAKRSDLLLVGMICFSSRHYCTFAYHTKSAKWVFFDDATVKEVGSRWKDVVAKCIKGHFQPLLLFYSNPDGSAIVSDDPAQQRPTSAWSHHKNPTNGDATDVPQAPLKKLELTRENVSALLSGNGTLKVKTPTSLFSRGNNQTSGGRGPVKVSSEPRSRFQELSREVAQRAGELRGANLAKKESARSERSDRSERSERAHRRHETLRNRDVHQERALSRSLSPPENGFRQHVEQRLYSSQGRGPIRVERLPHEPRSQSHEPRTNTHDQSSHSNLRLPLPLPHSSYSSSSSRGAGHYSRRAEHANTNANGYDTDSSQDSRDRHGYSHSSRANRAWRPMREALNVDSVMSGQERRGQPSAQQGSPRRRPSNHERPLERERDSADLWVRDERKPKNLMTIYEDEQRTELGSRSSLDSDGRGAAQDERPKGQNSLQVRNEAWKIQRTESGYESSDRLSNGSANLDSPVVEGFGSKDLWPIPELHTPRDSQRQYDDSKAEILHAAFTYGQHPGKSHDLQSSPSLHRRRAFRYTPRGVEHHDHEEEEEEEVDDPVQPHLPKTSSSECNSSDELTGPSSELEDPSHHYDDTSYRSSNSSHRYDDAAPLVARHASSSSSSSSSHRSMATPTPPKPHPISPGLDRINRNGRWAESAAEPRPLSSDGSLRSGSGSTASEGEERLDSPSPIPPERAGMGLPTTYFSVDTCMTDTYRAKYHKRTRPALYMMADAQGEEPISSGESDRGEGGSPAPSDTQPSDPPRPKPEAGYTSSKPAAKWNPVSFKGLDEHGFL</sequence>
<evidence type="ECO:0000256" key="4">
    <source>
        <dbReference type="SAM" id="MobiDB-lite"/>
    </source>
</evidence>
<dbReference type="Pfam" id="PF00443">
    <property type="entry name" value="UCH"/>
    <property type="match status" value="1"/>
</dbReference>
<feature type="compositionally biased region" description="Polar residues" evidence="4">
    <location>
        <begin position="585"/>
        <end position="597"/>
    </location>
</feature>
<dbReference type="Gene3D" id="3.90.70.10">
    <property type="entry name" value="Cysteine proteinases"/>
    <property type="match status" value="1"/>
</dbReference>
<dbReference type="FunFam" id="3.90.70.10:FF:000041">
    <property type="entry name" value="Inactive ubiquitin carboxyl-terminal hydrolase 53"/>
    <property type="match status" value="1"/>
</dbReference>
<dbReference type="GO" id="GO:0007605">
    <property type="term" value="P:sensory perception of sound"/>
    <property type="evidence" value="ECO:0007669"/>
    <property type="project" value="TreeGrafter"/>
</dbReference>
<feature type="compositionally biased region" description="Basic and acidic residues" evidence="4">
    <location>
        <begin position="462"/>
        <end position="479"/>
    </location>
</feature>
<keyword evidence="2" id="KW-0833">Ubl conjugation pathway</keyword>
<dbReference type="SUPFAM" id="SSF54001">
    <property type="entry name" value="Cysteine proteinases"/>
    <property type="match status" value="1"/>
</dbReference>
<dbReference type="GO" id="GO:0004843">
    <property type="term" value="F:cysteine-type deubiquitinase activity"/>
    <property type="evidence" value="ECO:0007669"/>
    <property type="project" value="InterPro"/>
</dbReference>
<feature type="compositionally biased region" description="Basic and acidic residues" evidence="4">
    <location>
        <begin position="436"/>
        <end position="450"/>
    </location>
</feature>
<accession>A0A6P8GZ17</accession>
<dbReference type="RefSeq" id="XP_031440687.1">
    <property type="nucleotide sequence ID" value="XM_031584827.2"/>
</dbReference>
<dbReference type="AlphaFoldDB" id="A0A6P8GZ17"/>
<dbReference type="KEGG" id="char:105904548"/>
<evidence type="ECO:0000256" key="2">
    <source>
        <dbReference type="ARBA" id="ARBA00022786"/>
    </source>
</evidence>
<comment type="similarity">
    <text evidence="1">Belongs to the peptidase C19 family.</text>
</comment>
<name>A0A6P8GZ17_CLUHA</name>
<dbReference type="PANTHER" id="PTHR22975:SF6">
    <property type="entry name" value="INACTIVE UBIQUITIN CARBOXYL-TERMINAL HYDROLASE 53"/>
    <property type="match status" value="1"/>
</dbReference>
<dbReference type="OrthoDB" id="205782at2759"/>
<dbReference type="InterPro" id="IPR001394">
    <property type="entry name" value="Peptidase_C19_UCH"/>
</dbReference>
<dbReference type="RefSeq" id="XP_042566378.1">
    <property type="nucleotide sequence ID" value="XM_042710444.1"/>
</dbReference>
<evidence type="ECO:0000256" key="3">
    <source>
        <dbReference type="ARBA" id="ARBA00022801"/>
    </source>
</evidence>
<dbReference type="GO" id="GO:0005911">
    <property type="term" value="C:cell-cell junction"/>
    <property type="evidence" value="ECO:0007669"/>
    <property type="project" value="TreeGrafter"/>
</dbReference>
<dbReference type="CDD" id="cd02257">
    <property type="entry name" value="Peptidase_C19"/>
    <property type="match status" value="1"/>
</dbReference>
<dbReference type="PROSITE" id="PS50235">
    <property type="entry name" value="USP_3"/>
    <property type="match status" value="1"/>
</dbReference>
<evidence type="ECO:0000313" key="8">
    <source>
        <dbReference type="RefSeq" id="XP_042566377.1"/>
    </source>
</evidence>
<feature type="compositionally biased region" description="Basic and acidic residues" evidence="4">
    <location>
        <begin position="858"/>
        <end position="867"/>
    </location>
</feature>
<feature type="region of interest" description="Disordered" evidence="4">
    <location>
        <begin position="357"/>
        <end position="385"/>
    </location>
</feature>
<feature type="compositionally biased region" description="Low complexity" evidence="4">
    <location>
        <begin position="885"/>
        <end position="900"/>
    </location>
</feature>
<feature type="region of interest" description="Disordered" evidence="4">
    <location>
        <begin position="534"/>
        <end position="973"/>
    </location>
</feature>
<feature type="compositionally biased region" description="Low complexity" evidence="4">
    <location>
        <begin position="552"/>
        <end position="577"/>
    </location>
</feature>
<proteinExistence type="inferred from homology"/>
<evidence type="ECO:0000259" key="5">
    <source>
        <dbReference type="PROSITE" id="PS50235"/>
    </source>
</evidence>
<dbReference type="GeneID" id="105904548"/>
<feature type="compositionally biased region" description="Basic and acidic residues" evidence="4">
    <location>
        <begin position="650"/>
        <end position="673"/>
    </location>
</feature>
<feature type="compositionally biased region" description="Basic and acidic residues" evidence="4">
    <location>
        <begin position="487"/>
        <end position="499"/>
    </location>
</feature>
<feature type="compositionally biased region" description="Polar residues" evidence="4">
    <location>
        <begin position="410"/>
        <end position="426"/>
    </location>
</feature>
<gene>
    <name evidence="7 8 9" type="primary">LOC105904548</name>
</gene>
<protein>
    <submittedName>
        <fullName evidence="7 8">Inactive ubiquitin carboxyl-terminal hydrolase 53</fullName>
    </submittedName>
</protein>
<dbReference type="RefSeq" id="XP_042566377.1">
    <property type="nucleotide sequence ID" value="XM_042710443.1"/>
</dbReference>
<feature type="compositionally biased region" description="Basic and acidic residues" evidence="4">
    <location>
        <begin position="534"/>
        <end position="551"/>
    </location>
</feature>
<evidence type="ECO:0000313" key="6">
    <source>
        <dbReference type="Proteomes" id="UP000515152"/>
    </source>
</evidence>
<dbReference type="PANTHER" id="PTHR22975">
    <property type="entry name" value="UBIQUITIN SPECIFIC PROTEINASE"/>
    <property type="match status" value="1"/>
</dbReference>
<feature type="compositionally biased region" description="Acidic residues" evidence="4">
    <location>
        <begin position="820"/>
        <end position="829"/>
    </location>
</feature>
<dbReference type="Proteomes" id="UP000515152">
    <property type="component" value="Chromosome 18"/>
</dbReference>
<feature type="compositionally biased region" description="Low complexity" evidence="4">
    <location>
        <begin position="932"/>
        <end position="950"/>
    </location>
</feature>
<dbReference type="InterPro" id="IPR028889">
    <property type="entry name" value="USP"/>
</dbReference>
<dbReference type="GO" id="GO:0010996">
    <property type="term" value="P:response to auditory stimulus"/>
    <property type="evidence" value="ECO:0007669"/>
    <property type="project" value="TreeGrafter"/>
</dbReference>